<accession>A0A7S7SNW5</accession>
<proteinExistence type="predicted"/>
<dbReference type="GO" id="GO:0030077">
    <property type="term" value="C:plasma membrane light-harvesting complex"/>
    <property type="evidence" value="ECO:0007669"/>
    <property type="project" value="InterPro"/>
</dbReference>
<keyword evidence="2" id="KW-1185">Reference proteome</keyword>
<dbReference type="GO" id="GO:0019684">
    <property type="term" value="P:photosynthesis, light reaction"/>
    <property type="evidence" value="ECO:0007669"/>
    <property type="project" value="InterPro"/>
</dbReference>
<dbReference type="AlphaFoldDB" id="A0A7S7SNW5"/>
<gene>
    <name evidence="1" type="ORF">IRI77_03180</name>
</gene>
<evidence type="ECO:0000313" key="2">
    <source>
        <dbReference type="Proteomes" id="UP000593892"/>
    </source>
</evidence>
<name>A0A7S7SNW5_PALFE</name>
<sequence>MLTSNRHLKNLVIRATDGEIGTIDQLYFDDQIWAVRYLTVNTTNWLDGRKVLISPLSILQTDWNAGRIDVSLTRKQVENAPGIDTHKPVSRQHEAEYFGYYGYPYYWDGPYMWGPSYFPTAQPPLMSRENALADRIKTQSTDSHLRSTEAVSGYQIDAKDGEIGHVDCFLIDDEAWAIRYLEVATKNWWPGKKVLLSPAWVERVSWEESKVFVAVTREAIQTCPEYLDTVPIDREYENRLYFHYGRPPYWVEEVSHAAAYAAIGR</sequence>
<dbReference type="KEGG" id="pfer:IRI77_03180"/>
<dbReference type="EMBL" id="CP063849">
    <property type="protein sequence ID" value="QOY91899.1"/>
    <property type="molecule type" value="Genomic_DNA"/>
</dbReference>
<reference evidence="1 2" key="1">
    <citation type="submission" date="2020-10" db="EMBL/GenBank/DDBJ databases">
        <title>Complete genome sequence of Paludibaculum fermentans P105T, a facultatively anaerobic acidobacterium capable of dissimilatory Fe(III) reduction.</title>
        <authorList>
            <person name="Dedysh S.N."/>
            <person name="Beletsky A.V."/>
            <person name="Kulichevskaya I.S."/>
            <person name="Mardanov A.V."/>
            <person name="Ravin N.V."/>
        </authorList>
    </citation>
    <scope>NUCLEOTIDE SEQUENCE [LARGE SCALE GENOMIC DNA]</scope>
    <source>
        <strain evidence="1 2">P105</strain>
    </source>
</reference>
<evidence type="ECO:0000313" key="1">
    <source>
        <dbReference type="EMBL" id="QOY91899.1"/>
    </source>
</evidence>
<organism evidence="1 2">
    <name type="scientific">Paludibaculum fermentans</name>
    <dbReference type="NCBI Taxonomy" id="1473598"/>
    <lineage>
        <taxon>Bacteria</taxon>
        <taxon>Pseudomonadati</taxon>
        <taxon>Acidobacteriota</taxon>
        <taxon>Terriglobia</taxon>
        <taxon>Bryobacterales</taxon>
        <taxon>Bryobacteraceae</taxon>
        <taxon>Paludibaculum</taxon>
    </lineage>
</organism>
<dbReference type="InterPro" id="IPR014747">
    <property type="entry name" value="Bac_photo_RC_H_C"/>
</dbReference>
<dbReference type="SUPFAM" id="SSF50346">
    <property type="entry name" value="PRC-barrel domain"/>
    <property type="match status" value="2"/>
</dbReference>
<dbReference type="InterPro" id="IPR011033">
    <property type="entry name" value="PRC_barrel-like_sf"/>
</dbReference>
<dbReference type="Gene3D" id="3.90.50.10">
    <property type="entry name" value="Photosynthetic Reaction Center, subunit H, domain 2"/>
    <property type="match status" value="2"/>
</dbReference>
<dbReference type="Proteomes" id="UP000593892">
    <property type="component" value="Chromosome"/>
</dbReference>
<protein>
    <submittedName>
        <fullName evidence="1">PRC-barrel domain containing protein</fullName>
    </submittedName>
</protein>